<dbReference type="EMBL" id="OAOP01000009">
    <property type="protein sequence ID" value="SNX74466.1"/>
    <property type="molecule type" value="Genomic_DNA"/>
</dbReference>
<protein>
    <submittedName>
        <fullName evidence="1">Uncharacterized protein</fullName>
    </submittedName>
</protein>
<gene>
    <name evidence="1" type="ORF">SAMN05877753_109126</name>
</gene>
<organism evidence="1 2">
    <name type="scientific">Bacillus oleivorans</name>
    <dbReference type="NCBI Taxonomy" id="1448271"/>
    <lineage>
        <taxon>Bacteria</taxon>
        <taxon>Bacillati</taxon>
        <taxon>Bacillota</taxon>
        <taxon>Bacilli</taxon>
        <taxon>Bacillales</taxon>
        <taxon>Bacillaceae</taxon>
        <taxon>Bacillus</taxon>
    </lineage>
</organism>
<dbReference type="Proteomes" id="UP000219546">
    <property type="component" value="Unassembled WGS sequence"/>
</dbReference>
<name>A0A285D539_9BACI</name>
<accession>A0A285D539</accession>
<dbReference type="AlphaFoldDB" id="A0A285D539"/>
<keyword evidence="2" id="KW-1185">Reference proteome</keyword>
<reference evidence="1 2" key="1">
    <citation type="submission" date="2017-08" db="EMBL/GenBank/DDBJ databases">
        <authorList>
            <person name="de Groot N.N."/>
        </authorList>
    </citation>
    <scope>NUCLEOTIDE SEQUENCE [LARGE SCALE GENOMIC DNA]</scope>
    <source>
        <strain evidence="1 2">JC228</strain>
    </source>
</reference>
<evidence type="ECO:0000313" key="1">
    <source>
        <dbReference type="EMBL" id="SNX74466.1"/>
    </source>
</evidence>
<evidence type="ECO:0000313" key="2">
    <source>
        <dbReference type="Proteomes" id="UP000219546"/>
    </source>
</evidence>
<proteinExistence type="predicted"/>
<sequence>MAWFKKNKDDSCCDIQIEEVTDEEQEACC</sequence>